<accession>A0A4D4LBL0</accession>
<evidence type="ECO:0000256" key="3">
    <source>
        <dbReference type="ARBA" id="ARBA00022989"/>
    </source>
</evidence>
<comment type="subcellular location">
    <subcellularLocation>
        <location evidence="1">Membrane</location>
        <topology evidence="1">Multi-pass membrane protein</topology>
    </subcellularLocation>
</comment>
<proteinExistence type="predicted"/>
<keyword evidence="8" id="KW-1185">Reference proteome</keyword>
<evidence type="ECO:0000256" key="1">
    <source>
        <dbReference type="ARBA" id="ARBA00004141"/>
    </source>
</evidence>
<dbReference type="GO" id="GO:0030416">
    <property type="term" value="P:methylamine metabolic process"/>
    <property type="evidence" value="ECO:0007669"/>
    <property type="project" value="InterPro"/>
</dbReference>
<protein>
    <submittedName>
        <fullName evidence="7">Methylamine utilization protein MauE</fullName>
    </submittedName>
</protein>
<dbReference type="OrthoDB" id="3430313at2"/>
<keyword evidence="2 5" id="KW-0812">Transmembrane</keyword>
<keyword evidence="3 5" id="KW-1133">Transmembrane helix</keyword>
<reference evidence="7 8" key="1">
    <citation type="journal article" date="2020" name="Int. J. Syst. Evol. Microbiol.">
        <title>Reclassification of Streptomyces castelarensis and Streptomyces sporoclivatus as later heterotypic synonyms of Streptomyces antimycoticus.</title>
        <authorList>
            <person name="Komaki H."/>
            <person name="Tamura T."/>
        </authorList>
    </citation>
    <scope>NUCLEOTIDE SEQUENCE [LARGE SCALE GENOMIC DNA]</scope>
    <source>
        <strain evidence="7 8">NBRC 13459</strain>
    </source>
</reference>
<evidence type="ECO:0000256" key="4">
    <source>
        <dbReference type="ARBA" id="ARBA00023136"/>
    </source>
</evidence>
<dbReference type="GO" id="GO:0016020">
    <property type="term" value="C:membrane"/>
    <property type="evidence" value="ECO:0007669"/>
    <property type="project" value="UniProtKB-SubCell"/>
</dbReference>
<evidence type="ECO:0000256" key="5">
    <source>
        <dbReference type="SAM" id="Phobius"/>
    </source>
</evidence>
<dbReference type="EMBL" id="BJHW01000001">
    <property type="protein sequence ID" value="GDY56450.1"/>
    <property type="molecule type" value="Genomic_DNA"/>
</dbReference>
<dbReference type="AlphaFoldDB" id="A0A4D4LBL0"/>
<keyword evidence="4 5" id="KW-0472">Membrane</keyword>
<sequence>MPYVMLGIRCLLGCVFLMSFLTKISGRASFARFVDSVRDMRLLPHPLSRPAALAVVVAEGTVCLLLAAPAAPATVAGFCLAAGLLAAFTTGIALALRRGVRTSCRCFGASDTLLGGLHIGRNAALIACSALGAVTVRTDGTTQAAGSVLAVCTGLLLGGLVIKLDDLSELFRPVHSHPSGKPSGAARGL</sequence>
<evidence type="ECO:0000259" key="6">
    <source>
        <dbReference type="Pfam" id="PF07291"/>
    </source>
</evidence>
<dbReference type="InterPro" id="IPR009908">
    <property type="entry name" value="Methylamine_util_MauE"/>
</dbReference>
<comment type="caution">
    <text evidence="7">The sequence shown here is derived from an EMBL/GenBank/DDBJ whole genome shotgun (WGS) entry which is preliminary data.</text>
</comment>
<dbReference type="Proteomes" id="UP000301309">
    <property type="component" value="Unassembled WGS sequence"/>
</dbReference>
<feature type="transmembrane region" description="Helical" evidence="5">
    <location>
        <begin position="75"/>
        <end position="96"/>
    </location>
</feature>
<organism evidence="7 8">
    <name type="scientific">Streptomyces violaceusniger</name>
    <dbReference type="NCBI Taxonomy" id="68280"/>
    <lineage>
        <taxon>Bacteria</taxon>
        <taxon>Bacillati</taxon>
        <taxon>Actinomycetota</taxon>
        <taxon>Actinomycetes</taxon>
        <taxon>Kitasatosporales</taxon>
        <taxon>Streptomycetaceae</taxon>
        <taxon>Streptomyces</taxon>
        <taxon>Streptomyces violaceusniger group</taxon>
    </lineage>
</organism>
<name>A0A4D4LBL0_STRVO</name>
<dbReference type="Pfam" id="PF07291">
    <property type="entry name" value="MauE"/>
    <property type="match status" value="1"/>
</dbReference>
<evidence type="ECO:0000313" key="7">
    <source>
        <dbReference type="EMBL" id="GDY56450.1"/>
    </source>
</evidence>
<feature type="domain" description="Methylamine utilisation protein MauE" evidence="6">
    <location>
        <begin position="1"/>
        <end position="133"/>
    </location>
</feature>
<gene>
    <name evidence="7" type="ORF">SVIO_070730</name>
</gene>
<evidence type="ECO:0000313" key="8">
    <source>
        <dbReference type="Proteomes" id="UP000301309"/>
    </source>
</evidence>
<evidence type="ECO:0000256" key="2">
    <source>
        <dbReference type="ARBA" id="ARBA00022692"/>
    </source>
</evidence>
<dbReference type="RefSeq" id="WP_137979464.1">
    <property type="nucleotide sequence ID" value="NZ_BAAASO010000016.1"/>
</dbReference>
<feature type="transmembrane region" description="Helical" evidence="5">
    <location>
        <begin position="50"/>
        <end position="68"/>
    </location>
</feature>
<dbReference type="UniPathway" id="UPA00895"/>